<accession>A0ABQ3G1N5</accession>
<comment type="caution">
    <text evidence="8">The sequence shown here is derived from an EMBL/GenBank/DDBJ whole genome shotgun (WGS) entry which is preliminary data.</text>
</comment>
<feature type="domain" description="AMP-binding enzyme C-terminal" evidence="6">
    <location>
        <begin position="548"/>
        <end position="625"/>
    </location>
</feature>
<dbReference type="InterPro" id="IPR020845">
    <property type="entry name" value="AMP-binding_CS"/>
</dbReference>
<keyword evidence="9" id="KW-1185">Reference proteome</keyword>
<dbReference type="NCBIfam" id="TIGR01217">
    <property type="entry name" value="ac_ac_CoA_syn"/>
    <property type="match status" value="1"/>
</dbReference>
<comment type="similarity">
    <text evidence="1">Belongs to the ATP-dependent AMP-binding enzyme family.</text>
</comment>
<sequence length="669" mass="73556">MRPDPTERIPHITHYRDWLQRTRGLDFADYDALWRWSTTDLEGFWQSIWDHFAMQSPTPHRAVLANDSMPGAEWFPGAQTNYARQVLRHVDAAHAAGCPAIVSDNERGQRRELSWPDLRRQVAALALHLRAQGVQRGDRVAAYLPNIPETMVAFLAVASIGAVWSVCAPDMGQAAVLDRFRQIEPVVLIACDGVTYGGRDLDRTQTVAELRAALPSVRHLLVLDNLGGRPPVAGSHPLAAVLARDDAATAAFEPDWLPFDHPLWIVYSSGTTGLPKPIVHGHGGIVVVALALSTLHNDIGCSYEGPGKGERFLWYSTTGWIMWNCQVAGLLAGTTCCIFDGSPGGSREQPDWEVLWRFAESTGVTFFGAGAAYFANCMKAGVDLARYPGLARVRALGTTGSPLAEDVQRWGTAQFRKLGVDDIWWCNISGGTDFAGGFIGGLRTLPLVPGKMQCRMLGSAVEAWSDEGKPLIGEVGELVCTRPIPSMPLYFWNDAGDARYLASYFDTYPGVWRHGDWLRIDADGSCVIFGRSDATINRHGLRMGTSEIYSAIESLPEVLDSLVVDLEYLGRPSWMPLFVVLREGVVLDDALKGRLNEAVRRALSPRFVPDAIYQVPEIPRTLSGKKQELPIKKLLLGQSADKVLNRGTMANPACLAWYEDFARQHAARG</sequence>
<dbReference type="InterPro" id="IPR000873">
    <property type="entry name" value="AMP-dep_synth/lig_dom"/>
</dbReference>
<dbReference type="PROSITE" id="PS00455">
    <property type="entry name" value="AMP_BINDING"/>
    <property type="match status" value="1"/>
</dbReference>
<keyword evidence="3" id="KW-0547">Nucleotide-binding</keyword>
<reference evidence="9" key="1">
    <citation type="journal article" date="2019" name="Int. J. Syst. Evol. Microbiol.">
        <title>The Global Catalogue of Microorganisms (GCM) 10K type strain sequencing project: providing services to taxonomists for standard genome sequencing and annotation.</title>
        <authorList>
            <consortium name="The Broad Institute Genomics Platform"/>
            <consortium name="The Broad Institute Genome Sequencing Center for Infectious Disease"/>
            <person name="Wu L."/>
            <person name="Ma J."/>
        </authorList>
    </citation>
    <scope>NUCLEOTIDE SEQUENCE [LARGE SCALE GENOMIC DNA]</scope>
    <source>
        <strain evidence="9">KCTC 23314</strain>
    </source>
</reference>
<evidence type="ECO:0000313" key="9">
    <source>
        <dbReference type="Proteomes" id="UP000626210"/>
    </source>
</evidence>
<dbReference type="Proteomes" id="UP000626210">
    <property type="component" value="Unassembled WGS sequence"/>
</dbReference>
<evidence type="ECO:0000259" key="6">
    <source>
        <dbReference type="Pfam" id="PF13193"/>
    </source>
</evidence>
<evidence type="ECO:0000256" key="1">
    <source>
        <dbReference type="ARBA" id="ARBA00006432"/>
    </source>
</evidence>
<dbReference type="PANTHER" id="PTHR42921:SF1">
    <property type="entry name" value="ACETOACETYL-COA SYNTHETASE"/>
    <property type="match status" value="1"/>
</dbReference>
<protein>
    <submittedName>
        <fullName evidence="8">Acetoacetyl-CoA synthetase</fullName>
    </submittedName>
</protein>
<dbReference type="InterPro" id="IPR025110">
    <property type="entry name" value="AMP-bd_C"/>
</dbReference>
<dbReference type="NCBIfam" id="NF002937">
    <property type="entry name" value="PRK03584.1"/>
    <property type="match status" value="1"/>
</dbReference>
<evidence type="ECO:0000256" key="2">
    <source>
        <dbReference type="ARBA" id="ARBA00022598"/>
    </source>
</evidence>
<dbReference type="InterPro" id="IPR045851">
    <property type="entry name" value="AMP-bd_C_sf"/>
</dbReference>
<dbReference type="Gene3D" id="3.40.50.12780">
    <property type="entry name" value="N-terminal domain of ligase-like"/>
    <property type="match status" value="1"/>
</dbReference>
<name>A0ABQ3G1N5_9BURK</name>
<dbReference type="Pfam" id="PF13193">
    <property type="entry name" value="AMP-binding_C"/>
    <property type="match status" value="1"/>
</dbReference>
<evidence type="ECO:0000259" key="5">
    <source>
        <dbReference type="Pfam" id="PF00501"/>
    </source>
</evidence>
<dbReference type="Gene3D" id="3.30.300.30">
    <property type="match status" value="1"/>
</dbReference>
<dbReference type="InterPro" id="IPR042099">
    <property type="entry name" value="ANL_N_sf"/>
</dbReference>
<evidence type="ECO:0000256" key="3">
    <source>
        <dbReference type="ARBA" id="ARBA00022741"/>
    </source>
</evidence>
<dbReference type="PANTHER" id="PTHR42921">
    <property type="entry name" value="ACETOACETYL-COA SYNTHETASE"/>
    <property type="match status" value="1"/>
</dbReference>
<gene>
    <name evidence="8" type="ORF">GCM10007320_24910</name>
</gene>
<evidence type="ECO:0000259" key="7">
    <source>
        <dbReference type="Pfam" id="PF16177"/>
    </source>
</evidence>
<keyword evidence="2" id="KW-0436">Ligase</keyword>
<evidence type="ECO:0000256" key="4">
    <source>
        <dbReference type="ARBA" id="ARBA00022840"/>
    </source>
</evidence>
<evidence type="ECO:0000313" key="8">
    <source>
        <dbReference type="EMBL" id="GHC82045.1"/>
    </source>
</evidence>
<feature type="domain" description="AMP-dependent synthetase/ligase" evidence="5">
    <location>
        <begin position="96"/>
        <end position="417"/>
    </location>
</feature>
<dbReference type="EMBL" id="BMYK01000006">
    <property type="protein sequence ID" value="GHC82045.1"/>
    <property type="molecule type" value="Genomic_DNA"/>
</dbReference>
<proteinExistence type="inferred from homology"/>
<dbReference type="RefSeq" id="WP_189687268.1">
    <property type="nucleotide sequence ID" value="NZ_BMYK01000006.1"/>
</dbReference>
<dbReference type="InterPro" id="IPR032387">
    <property type="entry name" value="ACAS_N"/>
</dbReference>
<dbReference type="Pfam" id="PF00501">
    <property type="entry name" value="AMP-binding"/>
    <property type="match status" value="1"/>
</dbReference>
<feature type="domain" description="Acetyl-coenzyme A synthetase N-terminal" evidence="7">
    <location>
        <begin position="30"/>
        <end position="83"/>
    </location>
</feature>
<dbReference type="InterPro" id="IPR005914">
    <property type="entry name" value="Acac_CoA_synth"/>
</dbReference>
<dbReference type="Pfam" id="PF16177">
    <property type="entry name" value="ACAS_N"/>
    <property type="match status" value="1"/>
</dbReference>
<dbReference type="SUPFAM" id="SSF56801">
    <property type="entry name" value="Acetyl-CoA synthetase-like"/>
    <property type="match status" value="1"/>
</dbReference>
<keyword evidence="4" id="KW-0067">ATP-binding</keyword>
<organism evidence="8 9">
    <name type="scientific">Pseudorhodoferax aquiterrae</name>
    <dbReference type="NCBI Taxonomy" id="747304"/>
    <lineage>
        <taxon>Bacteria</taxon>
        <taxon>Pseudomonadati</taxon>
        <taxon>Pseudomonadota</taxon>
        <taxon>Betaproteobacteria</taxon>
        <taxon>Burkholderiales</taxon>
        <taxon>Comamonadaceae</taxon>
    </lineage>
</organism>